<feature type="signal peptide" evidence="2">
    <location>
        <begin position="1"/>
        <end position="24"/>
    </location>
</feature>
<reference evidence="4" key="1">
    <citation type="submission" date="2017-02" db="EMBL/GenBank/DDBJ databases">
        <authorList>
            <person name="Varghese N."/>
            <person name="Submissions S."/>
        </authorList>
    </citation>
    <scope>NUCLEOTIDE SEQUENCE [LARGE SCALE GENOMIC DNA]</scope>
    <source>
        <strain evidence="4">USBA 369</strain>
    </source>
</reference>
<proteinExistence type="predicted"/>
<dbReference type="EMBL" id="FUXL01000003">
    <property type="protein sequence ID" value="SJZ83662.1"/>
    <property type="molecule type" value="Genomic_DNA"/>
</dbReference>
<keyword evidence="2" id="KW-0732">Signal</keyword>
<feature type="chain" id="PRO_5012572076" evidence="2">
    <location>
        <begin position="25"/>
        <end position="112"/>
    </location>
</feature>
<evidence type="ECO:0000313" key="3">
    <source>
        <dbReference type="EMBL" id="SJZ83662.1"/>
    </source>
</evidence>
<evidence type="ECO:0000256" key="1">
    <source>
        <dbReference type="SAM" id="MobiDB-lite"/>
    </source>
</evidence>
<dbReference type="RefSeq" id="WP_078707335.1">
    <property type="nucleotide sequence ID" value="NZ_FUXL01000003.1"/>
</dbReference>
<dbReference type="AlphaFoldDB" id="A0A1T4NX84"/>
<dbReference type="Proteomes" id="UP000190135">
    <property type="component" value="Unassembled WGS sequence"/>
</dbReference>
<feature type="region of interest" description="Disordered" evidence="1">
    <location>
        <begin position="35"/>
        <end position="58"/>
    </location>
</feature>
<gene>
    <name evidence="3" type="ORF">SAMN05428963_103228</name>
</gene>
<name>A0A1T4NX84_9HYPH</name>
<keyword evidence="4" id="KW-1185">Reference proteome</keyword>
<organism evidence="3 4">
    <name type="scientific">Consotaella salsifontis</name>
    <dbReference type="NCBI Taxonomy" id="1365950"/>
    <lineage>
        <taxon>Bacteria</taxon>
        <taxon>Pseudomonadati</taxon>
        <taxon>Pseudomonadota</taxon>
        <taxon>Alphaproteobacteria</taxon>
        <taxon>Hyphomicrobiales</taxon>
        <taxon>Aurantimonadaceae</taxon>
        <taxon>Consotaella</taxon>
    </lineage>
</organism>
<sequence length="112" mass="12606">MKAKLLALGLLAASSVIASQPSFAQGIEIGPNGVRVLTPETRDRDRDMRRPMRQEREISERQAVRIARSEGLSEVDSVTKTRSQYRVAGVDRRGDDIRVDIDRFTGEVLRVR</sequence>
<feature type="compositionally biased region" description="Basic and acidic residues" evidence="1">
    <location>
        <begin position="40"/>
        <end position="58"/>
    </location>
</feature>
<dbReference type="STRING" id="1365950.SAMN05428963_103228"/>
<protein>
    <submittedName>
        <fullName evidence="3">Peptidase propeptide and YPEB domain-containing protein</fullName>
    </submittedName>
</protein>
<accession>A0A1T4NX84</accession>
<evidence type="ECO:0000256" key="2">
    <source>
        <dbReference type="SAM" id="SignalP"/>
    </source>
</evidence>
<evidence type="ECO:0000313" key="4">
    <source>
        <dbReference type="Proteomes" id="UP000190135"/>
    </source>
</evidence>